<dbReference type="AlphaFoldDB" id="A0A9W8ZYG4"/>
<name>A0A9W8ZYG4_9AGAR</name>
<reference evidence="2" key="1">
    <citation type="submission" date="2022-08" db="EMBL/GenBank/DDBJ databases">
        <title>A Global Phylogenomic Analysis of the Shiitake Genus Lentinula.</title>
        <authorList>
            <consortium name="DOE Joint Genome Institute"/>
            <person name="Sierra-Patev S."/>
            <person name="Min B."/>
            <person name="Naranjo-Ortiz M."/>
            <person name="Looney B."/>
            <person name="Konkel Z."/>
            <person name="Slot J.C."/>
            <person name="Sakamoto Y."/>
            <person name="Steenwyk J.L."/>
            <person name="Rokas A."/>
            <person name="Carro J."/>
            <person name="Camarero S."/>
            <person name="Ferreira P."/>
            <person name="Molpeceres G."/>
            <person name="Ruiz-Duenas F.J."/>
            <person name="Serrano A."/>
            <person name="Henrissat B."/>
            <person name="Drula E."/>
            <person name="Hughes K.W."/>
            <person name="Mata J.L."/>
            <person name="Ishikawa N.K."/>
            <person name="Vargas-Isla R."/>
            <person name="Ushijima S."/>
            <person name="Smith C.A."/>
            <person name="Ahrendt S."/>
            <person name="Andreopoulos W."/>
            <person name="He G."/>
            <person name="Labutti K."/>
            <person name="Lipzen A."/>
            <person name="Ng V."/>
            <person name="Riley R."/>
            <person name="Sandor L."/>
            <person name="Barry K."/>
            <person name="Martinez A.T."/>
            <person name="Xiao Y."/>
            <person name="Gibbons J.G."/>
            <person name="Terashima K."/>
            <person name="Grigoriev I.V."/>
            <person name="Hibbett D.S."/>
        </authorList>
    </citation>
    <scope>NUCLEOTIDE SEQUENCE</scope>
    <source>
        <strain evidence="2">JLM2183</strain>
    </source>
</reference>
<dbReference type="Proteomes" id="UP001150266">
    <property type="component" value="Unassembled WGS sequence"/>
</dbReference>
<accession>A0A9W8ZYG4</accession>
<evidence type="ECO:0000256" key="1">
    <source>
        <dbReference type="SAM" id="MobiDB-lite"/>
    </source>
</evidence>
<feature type="compositionally biased region" description="Basic and acidic residues" evidence="1">
    <location>
        <begin position="136"/>
        <end position="145"/>
    </location>
</feature>
<evidence type="ECO:0000313" key="3">
    <source>
        <dbReference type="Proteomes" id="UP001150266"/>
    </source>
</evidence>
<dbReference type="EMBL" id="JAOTPV010000027">
    <property type="protein sequence ID" value="KAJ4470139.1"/>
    <property type="molecule type" value="Genomic_DNA"/>
</dbReference>
<proteinExistence type="predicted"/>
<feature type="region of interest" description="Disordered" evidence="1">
    <location>
        <begin position="136"/>
        <end position="221"/>
    </location>
</feature>
<organism evidence="2 3">
    <name type="scientific">Lentinula aciculospora</name>
    <dbReference type="NCBI Taxonomy" id="153920"/>
    <lineage>
        <taxon>Eukaryota</taxon>
        <taxon>Fungi</taxon>
        <taxon>Dikarya</taxon>
        <taxon>Basidiomycota</taxon>
        <taxon>Agaricomycotina</taxon>
        <taxon>Agaricomycetes</taxon>
        <taxon>Agaricomycetidae</taxon>
        <taxon>Agaricales</taxon>
        <taxon>Marasmiineae</taxon>
        <taxon>Omphalotaceae</taxon>
        <taxon>Lentinula</taxon>
    </lineage>
</organism>
<gene>
    <name evidence="2" type="ORF">J3R30DRAFT_3408679</name>
</gene>
<dbReference type="OrthoDB" id="3067134at2759"/>
<sequence>MTSAAKNAEFARLFELFEKLASRRSRATDVEEPLAMDDPHILSIPTDLQPVFRNLATLVTPRTASASARRERRNTIAGAFGSDGIDTNTELVANFPIGKQYPFKFKMMLHKLYELEDWRTKVREVLERSQKEFKPLAETIHRSESREDEGGENGPRGAATTASRVHFSPEFVGNSPPKQMGRPRSHTVASESGRGKELASRNVGSAPRVEPRDDERAVKKRCVGRRKSMSGISGEFSTWVFDSTVASSEINERVESTVPSTILRYGALQEDGRKRVPTRRMSSVASTTPIIDEIHHADGRRFKKRRATSVAVVKRS</sequence>
<keyword evidence="3" id="KW-1185">Reference proteome</keyword>
<comment type="caution">
    <text evidence="2">The sequence shown here is derived from an EMBL/GenBank/DDBJ whole genome shotgun (WGS) entry which is preliminary data.</text>
</comment>
<protein>
    <submittedName>
        <fullName evidence="2">Uncharacterized protein</fullName>
    </submittedName>
</protein>
<evidence type="ECO:0000313" key="2">
    <source>
        <dbReference type="EMBL" id="KAJ4470139.1"/>
    </source>
</evidence>